<feature type="transmembrane region" description="Helical" evidence="1">
    <location>
        <begin position="12"/>
        <end position="34"/>
    </location>
</feature>
<evidence type="ECO:0000313" key="4">
    <source>
        <dbReference type="Proteomes" id="UP001651690"/>
    </source>
</evidence>
<evidence type="ECO:0000256" key="1">
    <source>
        <dbReference type="SAM" id="Phobius"/>
    </source>
</evidence>
<dbReference type="InterPro" id="IPR019251">
    <property type="entry name" value="DUF2231_TM"/>
</dbReference>
<feature type="transmembrane region" description="Helical" evidence="1">
    <location>
        <begin position="41"/>
        <end position="60"/>
    </location>
</feature>
<keyword evidence="4" id="KW-1185">Reference proteome</keyword>
<proteinExistence type="predicted"/>
<feature type="transmembrane region" description="Helical" evidence="1">
    <location>
        <begin position="117"/>
        <end position="137"/>
    </location>
</feature>
<accession>A0ABT1LVT4</accession>
<organism evidence="3 4">
    <name type="scientific">Mycolicibacterium arenosum</name>
    <dbReference type="NCBI Taxonomy" id="2952157"/>
    <lineage>
        <taxon>Bacteria</taxon>
        <taxon>Bacillati</taxon>
        <taxon>Actinomycetota</taxon>
        <taxon>Actinomycetes</taxon>
        <taxon>Mycobacteriales</taxon>
        <taxon>Mycobacteriaceae</taxon>
        <taxon>Mycolicibacterium</taxon>
    </lineage>
</organism>
<protein>
    <recommendedName>
        <fullName evidence="2">DUF2231 domain-containing protein</fullName>
    </recommendedName>
</protein>
<sequence>MSTFQGLPAHVLLVHFVVVLVPLTAVLAVLSALWPTARRKLIWLIASLSVVIVALTPLTTEAGEWLEHRLNATDVLRTHTELGDTMLYFALGLLVGVALLVFAHLRDGRDRPLPKGVVVVIAAVVIVTGAAATFQVYRIGDSGARSAWSGEMAATSN</sequence>
<dbReference type="EMBL" id="JANDBD010000001">
    <property type="protein sequence ID" value="MCP9271008.1"/>
    <property type="molecule type" value="Genomic_DNA"/>
</dbReference>
<comment type="caution">
    <text evidence="3">The sequence shown here is derived from an EMBL/GenBank/DDBJ whole genome shotgun (WGS) entry which is preliminary data.</text>
</comment>
<dbReference type="Proteomes" id="UP001651690">
    <property type="component" value="Unassembled WGS sequence"/>
</dbReference>
<keyword evidence="1" id="KW-0472">Membrane</keyword>
<name>A0ABT1LVT4_9MYCO</name>
<dbReference type="Pfam" id="PF09990">
    <property type="entry name" value="DUF2231"/>
    <property type="match status" value="1"/>
</dbReference>
<feature type="transmembrane region" description="Helical" evidence="1">
    <location>
        <begin position="86"/>
        <end position="105"/>
    </location>
</feature>
<evidence type="ECO:0000259" key="2">
    <source>
        <dbReference type="Pfam" id="PF09990"/>
    </source>
</evidence>
<feature type="domain" description="DUF2231" evidence="2">
    <location>
        <begin position="6"/>
        <end position="152"/>
    </location>
</feature>
<evidence type="ECO:0000313" key="3">
    <source>
        <dbReference type="EMBL" id="MCP9271008.1"/>
    </source>
</evidence>
<gene>
    <name evidence="3" type="ORF">NM203_02275</name>
</gene>
<keyword evidence="1" id="KW-0812">Transmembrane</keyword>
<keyword evidence="1" id="KW-1133">Transmembrane helix</keyword>
<dbReference type="RefSeq" id="WP_255057983.1">
    <property type="nucleotide sequence ID" value="NZ_JANDBD010000001.1"/>
</dbReference>
<reference evidence="3 4" key="1">
    <citation type="submission" date="2022-06" db="EMBL/GenBank/DDBJ databases">
        <title>Mycolicibacterium sp. CAU 1645 isolated from seawater.</title>
        <authorList>
            <person name="Kim W."/>
        </authorList>
    </citation>
    <scope>NUCLEOTIDE SEQUENCE [LARGE SCALE GENOMIC DNA]</scope>
    <source>
        <strain evidence="3 4">CAU 1645</strain>
    </source>
</reference>